<gene>
    <name evidence="3" type="ORF">B0J11DRAFT_575922</name>
</gene>
<evidence type="ECO:0008006" key="5">
    <source>
        <dbReference type="Google" id="ProtNLM"/>
    </source>
</evidence>
<name>A0A9P9IWZ4_9PLEO</name>
<feature type="transmembrane region" description="Helical" evidence="2">
    <location>
        <begin position="12"/>
        <end position="33"/>
    </location>
</feature>
<keyword evidence="4" id="KW-1185">Reference proteome</keyword>
<dbReference type="EMBL" id="JAGMWT010000002">
    <property type="protein sequence ID" value="KAH7135331.1"/>
    <property type="molecule type" value="Genomic_DNA"/>
</dbReference>
<dbReference type="OrthoDB" id="5313079at2759"/>
<feature type="transmembrane region" description="Helical" evidence="2">
    <location>
        <begin position="205"/>
        <end position="224"/>
    </location>
</feature>
<feature type="transmembrane region" description="Helical" evidence="2">
    <location>
        <begin position="236"/>
        <end position="254"/>
    </location>
</feature>
<dbReference type="AlphaFoldDB" id="A0A9P9IWZ4"/>
<dbReference type="SUPFAM" id="SSF48097">
    <property type="entry name" value="Regulator of G-protein signaling, RGS"/>
    <property type="match status" value="1"/>
</dbReference>
<feature type="transmembrane region" description="Helical" evidence="2">
    <location>
        <begin position="45"/>
        <end position="72"/>
    </location>
</feature>
<dbReference type="InterPro" id="IPR036305">
    <property type="entry name" value="RGS_sf"/>
</dbReference>
<feature type="transmembrane region" description="Helical" evidence="2">
    <location>
        <begin position="274"/>
        <end position="293"/>
    </location>
</feature>
<keyword evidence="2" id="KW-0812">Transmembrane</keyword>
<reference evidence="3" key="1">
    <citation type="journal article" date="2021" name="Nat. Commun.">
        <title>Genetic determinants of endophytism in the Arabidopsis root mycobiome.</title>
        <authorList>
            <person name="Mesny F."/>
            <person name="Miyauchi S."/>
            <person name="Thiergart T."/>
            <person name="Pickel B."/>
            <person name="Atanasova L."/>
            <person name="Karlsson M."/>
            <person name="Huettel B."/>
            <person name="Barry K.W."/>
            <person name="Haridas S."/>
            <person name="Chen C."/>
            <person name="Bauer D."/>
            <person name="Andreopoulos W."/>
            <person name="Pangilinan J."/>
            <person name="LaButti K."/>
            <person name="Riley R."/>
            <person name="Lipzen A."/>
            <person name="Clum A."/>
            <person name="Drula E."/>
            <person name="Henrissat B."/>
            <person name="Kohler A."/>
            <person name="Grigoriev I.V."/>
            <person name="Martin F.M."/>
            <person name="Hacquard S."/>
        </authorList>
    </citation>
    <scope>NUCLEOTIDE SEQUENCE</scope>
    <source>
        <strain evidence="3">MPI-CAGE-CH-0243</strain>
    </source>
</reference>
<organism evidence="3 4">
    <name type="scientific">Dendryphion nanum</name>
    <dbReference type="NCBI Taxonomy" id="256645"/>
    <lineage>
        <taxon>Eukaryota</taxon>
        <taxon>Fungi</taxon>
        <taxon>Dikarya</taxon>
        <taxon>Ascomycota</taxon>
        <taxon>Pezizomycotina</taxon>
        <taxon>Dothideomycetes</taxon>
        <taxon>Pleosporomycetidae</taxon>
        <taxon>Pleosporales</taxon>
        <taxon>Torulaceae</taxon>
        <taxon>Dendryphion</taxon>
    </lineage>
</organism>
<evidence type="ECO:0000313" key="3">
    <source>
        <dbReference type="EMBL" id="KAH7135331.1"/>
    </source>
</evidence>
<feature type="region of interest" description="Disordered" evidence="1">
    <location>
        <begin position="333"/>
        <end position="355"/>
    </location>
</feature>
<accession>A0A9P9IWZ4</accession>
<dbReference type="Gene3D" id="1.10.167.10">
    <property type="entry name" value="Regulator of G-protein Signalling 4, domain 2"/>
    <property type="match status" value="1"/>
</dbReference>
<proteinExistence type="predicted"/>
<protein>
    <recommendedName>
        <fullName evidence="5">RGS domain-containing protein</fullName>
    </recommendedName>
</protein>
<evidence type="ECO:0000256" key="1">
    <source>
        <dbReference type="SAM" id="MobiDB-lite"/>
    </source>
</evidence>
<keyword evidence="2" id="KW-1133">Transmembrane helix</keyword>
<feature type="transmembrane region" description="Helical" evidence="2">
    <location>
        <begin position="78"/>
        <end position="95"/>
    </location>
</feature>
<sequence length="582" mass="65909">MASAGLGTLAWVYVGLATGWTLALAAGLSFLYVHRHMPSLQIRRLPVLFLGIISLHIYGALCCIAYGIMSYIVCTAEFWLMSIYLPFGFAMFHAANSQFLHVASRQKQFTHLNTFTDRKMTGIEGDEADRLGSTRIRKIIRGIGRGDRVNRLMIYIGIGLSVQLALTLFIFFGSRKFHSSYGIFDYEIIGSQMEVRRQCSKGWEWWITIVWQFFWSWIYAPYTLWKSRSVRDVHGWRLQTICCCLVGLPASPLWLAGLYIPQMAPLNRYLIPQFWFSVSIFLMEVITIGFPIVQVYRTKTLQKDTLNAIASWEKRHNIGNSDATIIETESYSGKSGTFSGTTNRSAPSTTNKHSLDSQKSVMLTMAALENALRTNPDPLLQFAALKDFSGENVSFLTHFADWKRGWFSTLSPTTEHRYHQFVSAVRMYATFVSLEFSEFPINISSREMKRLHHIFEPAATMLLQRRSISSSASATPFDHLPPDSSSTTDLKSGINLDKLGRANLQAATRMVGQDDALVGCGIPDNFTAEVFDTAEAEIKYLVLTNTWPKFVNAVRPQSMLDSGRNDDEYEDGAWRKKYLCLL</sequence>
<dbReference type="InterPro" id="IPR044926">
    <property type="entry name" value="RGS_subdomain_2"/>
</dbReference>
<feature type="transmembrane region" description="Helical" evidence="2">
    <location>
        <begin position="152"/>
        <end position="172"/>
    </location>
</feature>
<evidence type="ECO:0000313" key="4">
    <source>
        <dbReference type="Proteomes" id="UP000700596"/>
    </source>
</evidence>
<dbReference type="Proteomes" id="UP000700596">
    <property type="component" value="Unassembled WGS sequence"/>
</dbReference>
<keyword evidence="2" id="KW-0472">Membrane</keyword>
<comment type="caution">
    <text evidence="3">The sequence shown here is derived from an EMBL/GenBank/DDBJ whole genome shotgun (WGS) entry which is preliminary data.</text>
</comment>
<evidence type="ECO:0000256" key="2">
    <source>
        <dbReference type="SAM" id="Phobius"/>
    </source>
</evidence>